<keyword evidence="11" id="KW-0969">Cilium</keyword>
<keyword evidence="13" id="KW-1185">Reference proteome</keyword>
<dbReference type="GO" id="GO:0015031">
    <property type="term" value="P:protein transport"/>
    <property type="evidence" value="ECO:0007669"/>
    <property type="project" value="UniProtKB-KW"/>
</dbReference>
<reference evidence="14" key="3">
    <citation type="submission" date="2019-06" db="EMBL/GenBank/DDBJ databases">
        <title>Co-occurence of chitin degradation, pigmentation and bioactivity in marine Pseudoalteromonas.</title>
        <authorList>
            <person name="Sonnenschein E.C."/>
            <person name="Bech P.K."/>
        </authorList>
    </citation>
    <scope>NUCLEOTIDE SEQUENCE [LARGE SCALE GENOMIC DNA]</scope>
    <source>
        <strain evidence="14">S2897</strain>
    </source>
</reference>
<dbReference type="Gene3D" id="1.10.287.1700">
    <property type="match status" value="1"/>
</dbReference>
<dbReference type="GeneID" id="58229936"/>
<dbReference type="InterPro" id="IPR052570">
    <property type="entry name" value="FliJ"/>
</dbReference>
<dbReference type="PANTHER" id="PTHR38786">
    <property type="entry name" value="FLAGELLAR FLIJ PROTEIN"/>
    <property type="match status" value="1"/>
</dbReference>
<evidence type="ECO:0000313" key="11">
    <source>
        <dbReference type="EMBL" id="KJY97241.1"/>
    </source>
</evidence>
<dbReference type="EMBL" id="PNCG01000004">
    <property type="protein sequence ID" value="TMP87933.1"/>
    <property type="molecule type" value="Genomic_DNA"/>
</dbReference>
<evidence type="ECO:0000256" key="10">
    <source>
        <dbReference type="ARBA" id="ARBA00023225"/>
    </source>
</evidence>
<keyword evidence="11" id="KW-0966">Cell projection</keyword>
<keyword evidence="4" id="KW-0813">Transport</keyword>
<dbReference type="eggNOG" id="COG2882">
    <property type="taxonomic scope" value="Bacteria"/>
</dbReference>
<reference evidence="12" key="4">
    <citation type="submission" date="2019-09" db="EMBL/GenBank/DDBJ databases">
        <title>Co-occurence of chitin degradation, pigmentation and bioactivity in marine Pseudoalteromonas.</title>
        <authorList>
            <person name="Sonnenschein E.C."/>
            <person name="Bech P.K."/>
        </authorList>
    </citation>
    <scope>NUCLEOTIDE SEQUENCE</scope>
    <source>
        <strain evidence="12">S2897</strain>
    </source>
</reference>
<dbReference type="InterPro" id="IPR053716">
    <property type="entry name" value="Flag_assembly_chemotaxis_eff"/>
</dbReference>
<keyword evidence="10" id="KW-1006">Bacterial flagellum protein export</keyword>
<evidence type="ECO:0000313" key="13">
    <source>
        <dbReference type="Proteomes" id="UP000033664"/>
    </source>
</evidence>
<organism evidence="11 13">
    <name type="scientific">Pseudoalteromonas ruthenica</name>
    <dbReference type="NCBI Taxonomy" id="151081"/>
    <lineage>
        <taxon>Bacteria</taxon>
        <taxon>Pseudomonadati</taxon>
        <taxon>Pseudomonadota</taxon>
        <taxon>Gammaproteobacteria</taxon>
        <taxon>Alteromonadales</taxon>
        <taxon>Pseudoalteromonadaceae</taxon>
        <taxon>Pseudoalteromonas</taxon>
    </lineage>
</organism>
<keyword evidence="6" id="KW-0145">Chemotaxis</keyword>
<evidence type="ECO:0000313" key="14">
    <source>
        <dbReference type="Proteomes" id="UP000305874"/>
    </source>
</evidence>
<dbReference type="GO" id="GO:0044781">
    <property type="term" value="P:bacterial-type flagellum organization"/>
    <property type="evidence" value="ECO:0007669"/>
    <property type="project" value="UniProtKB-KW"/>
</dbReference>
<dbReference type="STRING" id="151081.TW72_15655"/>
<dbReference type="GO" id="GO:0005886">
    <property type="term" value="C:plasma membrane"/>
    <property type="evidence" value="ECO:0007669"/>
    <property type="project" value="UniProtKB-SubCell"/>
</dbReference>
<dbReference type="NCBIfam" id="TIGR02473">
    <property type="entry name" value="flagell_FliJ"/>
    <property type="match status" value="1"/>
</dbReference>
<sequence>MAKLALLYKLESDKEEKLRADFLGAQQHWQSHQQKLNGLNQFRQEYFAQLTQKAQAGLSSAGFSHYQNFISKIDQAIEQQTQVVETAHRVTEQRQSQWRQQRVRTEAVAKLIEKEKLKHQAKLAKAEQKMLDEFATNQFYARRRSGETGM</sequence>
<dbReference type="GO" id="GO:0006935">
    <property type="term" value="P:chemotaxis"/>
    <property type="evidence" value="ECO:0007669"/>
    <property type="project" value="UniProtKB-KW"/>
</dbReference>
<dbReference type="InterPro" id="IPR012823">
    <property type="entry name" value="Flagell_FliJ"/>
</dbReference>
<dbReference type="EMBL" id="JXXZ01000013">
    <property type="protein sequence ID" value="KJY97241.1"/>
    <property type="molecule type" value="Genomic_DNA"/>
</dbReference>
<gene>
    <name evidence="12" type="primary">fliJ</name>
    <name evidence="12" type="ORF">CWC05_06500</name>
    <name evidence="11" type="ORF">TW72_15655</name>
</gene>
<keyword evidence="11" id="KW-0282">Flagellum</keyword>
<dbReference type="GO" id="GO:0071973">
    <property type="term" value="P:bacterial-type flagellum-dependent cell motility"/>
    <property type="evidence" value="ECO:0007669"/>
    <property type="project" value="InterPro"/>
</dbReference>
<keyword evidence="8" id="KW-0653">Protein transport</keyword>
<dbReference type="PATRIC" id="fig|151081.8.peg.812"/>
<evidence type="ECO:0000256" key="6">
    <source>
        <dbReference type="ARBA" id="ARBA00022500"/>
    </source>
</evidence>
<evidence type="ECO:0000256" key="3">
    <source>
        <dbReference type="ARBA" id="ARBA00020392"/>
    </source>
</evidence>
<evidence type="ECO:0000256" key="7">
    <source>
        <dbReference type="ARBA" id="ARBA00022795"/>
    </source>
</evidence>
<keyword evidence="7" id="KW-1005">Bacterial flagellum biogenesis</keyword>
<evidence type="ECO:0000313" key="12">
    <source>
        <dbReference type="EMBL" id="TMP87933.1"/>
    </source>
</evidence>
<evidence type="ECO:0000256" key="4">
    <source>
        <dbReference type="ARBA" id="ARBA00022448"/>
    </source>
</evidence>
<keyword evidence="5" id="KW-1003">Cell membrane</keyword>
<evidence type="ECO:0000256" key="2">
    <source>
        <dbReference type="ARBA" id="ARBA00010004"/>
    </source>
</evidence>
<name>A0A0F4PSI8_9GAMM</name>
<keyword evidence="9" id="KW-0472">Membrane</keyword>
<dbReference type="Proteomes" id="UP000033664">
    <property type="component" value="Unassembled WGS sequence"/>
</dbReference>
<evidence type="ECO:0000256" key="5">
    <source>
        <dbReference type="ARBA" id="ARBA00022475"/>
    </source>
</evidence>
<comment type="caution">
    <text evidence="11">The sequence shown here is derived from an EMBL/GenBank/DDBJ whole genome shotgun (WGS) entry which is preliminary data.</text>
</comment>
<reference evidence="12 14" key="2">
    <citation type="submission" date="2017-12" db="EMBL/GenBank/DDBJ databases">
        <authorList>
            <person name="Paulsen S."/>
            <person name="Gram L.K."/>
        </authorList>
    </citation>
    <scope>NUCLEOTIDE SEQUENCE [LARGE SCALE GENOMIC DNA]</scope>
    <source>
        <strain evidence="12 14">S2897</strain>
    </source>
</reference>
<protein>
    <recommendedName>
        <fullName evidence="3">Flagellar FliJ protein</fullName>
    </recommendedName>
</protein>
<evidence type="ECO:0000256" key="9">
    <source>
        <dbReference type="ARBA" id="ARBA00023136"/>
    </source>
</evidence>
<dbReference type="OrthoDB" id="7063004at2"/>
<dbReference type="PANTHER" id="PTHR38786:SF1">
    <property type="entry name" value="FLAGELLAR FLIJ PROTEIN"/>
    <property type="match status" value="1"/>
</dbReference>
<accession>A0A0F4PSI8</accession>
<reference evidence="11 13" key="1">
    <citation type="journal article" date="2015" name="BMC Genomics">
        <title>Genome mining reveals unlocked bioactive potential of marine Gram-negative bacteria.</title>
        <authorList>
            <person name="Machado H."/>
            <person name="Sonnenschein E.C."/>
            <person name="Melchiorsen J."/>
            <person name="Gram L."/>
        </authorList>
    </citation>
    <scope>NUCLEOTIDE SEQUENCE [LARGE SCALE GENOMIC DNA]</scope>
    <source>
        <strain evidence="11 13">S3137</strain>
    </source>
</reference>
<dbReference type="AlphaFoldDB" id="A0A0F4PSI8"/>
<evidence type="ECO:0000256" key="8">
    <source>
        <dbReference type="ARBA" id="ARBA00022927"/>
    </source>
</evidence>
<dbReference type="Pfam" id="PF02050">
    <property type="entry name" value="FliJ"/>
    <property type="match status" value="1"/>
</dbReference>
<comment type="subcellular location">
    <subcellularLocation>
        <location evidence="1">Cell membrane</location>
        <topology evidence="1">Peripheral membrane protein</topology>
        <orientation evidence="1">Cytoplasmic side</orientation>
    </subcellularLocation>
</comment>
<dbReference type="Proteomes" id="UP000305874">
    <property type="component" value="Unassembled WGS sequence"/>
</dbReference>
<dbReference type="GO" id="GO:0009288">
    <property type="term" value="C:bacterial-type flagellum"/>
    <property type="evidence" value="ECO:0007669"/>
    <property type="project" value="InterPro"/>
</dbReference>
<evidence type="ECO:0000256" key="1">
    <source>
        <dbReference type="ARBA" id="ARBA00004413"/>
    </source>
</evidence>
<proteinExistence type="inferred from homology"/>
<comment type="similarity">
    <text evidence="2">Belongs to the FliJ family.</text>
</comment>
<dbReference type="RefSeq" id="WP_022944837.1">
    <property type="nucleotide sequence ID" value="NZ_JXXY01000003.1"/>
</dbReference>